<proteinExistence type="predicted"/>
<reference evidence="2" key="1">
    <citation type="submission" date="2022-11" db="UniProtKB">
        <authorList>
            <consortium name="WormBaseParasite"/>
        </authorList>
    </citation>
    <scope>IDENTIFICATION</scope>
</reference>
<dbReference type="WBParaSite" id="jg16633">
    <property type="protein sequence ID" value="jg16633"/>
    <property type="gene ID" value="jg16633"/>
</dbReference>
<evidence type="ECO:0000313" key="1">
    <source>
        <dbReference type="Proteomes" id="UP000887574"/>
    </source>
</evidence>
<name>A0A915D6R6_9BILA</name>
<protein>
    <submittedName>
        <fullName evidence="2">Uncharacterized protein</fullName>
    </submittedName>
</protein>
<organism evidence="1 2">
    <name type="scientific">Ditylenchus dipsaci</name>
    <dbReference type="NCBI Taxonomy" id="166011"/>
    <lineage>
        <taxon>Eukaryota</taxon>
        <taxon>Metazoa</taxon>
        <taxon>Ecdysozoa</taxon>
        <taxon>Nematoda</taxon>
        <taxon>Chromadorea</taxon>
        <taxon>Rhabditida</taxon>
        <taxon>Tylenchina</taxon>
        <taxon>Tylenchomorpha</taxon>
        <taxon>Sphaerularioidea</taxon>
        <taxon>Anguinidae</taxon>
        <taxon>Anguininae</taxon>
        <taxon>Ditylenchus</taxon>
    </lineage>
</organism>
<sequence length="116" mass="13467">MSLDAQVASPTYVLRPPKIIQNNPDSPSVVELGLRRSTRNRLPRLQRSLHQRPIYERDAEGNYSIIGVNEVVVKDKRLKKYGVADPIVADERSREMKNRKKLETIKKAELKKRRFT</sequence>
<accession>A0A915D6R6</accession>
<dbReference type="Proteomes" id="UP000887574">
    <property type="component" value="Unplaced"/>
</dbReference>
<dbReference type="AlphaFoldDB" id="A0A915D6R6"/>
<keyword evidence="1" id="KW-1185">Reference proteome</keyword>
<evidence type="ECO:0000313" key="2">
    <source>
        <dbReference type="WBParaSite" id="jg16633"/>
    </source>
</evidence>